<reference evidence="2" key="1">
    <citation type="submission" date="2016-11" db="EMBL/GenBank/DDBJ databases">
        <authorList>
            <person name="Varghese N."/>
            <person name="Submissions S."/>
        </authorList>
    </citation>
    <scope>NUCLEOTIDE SEQUENCE [LARGE SCALE GENOMIC DNA]</scope>
    <source>
        <strain evidence="2">GAS401</strain>
    </source>
</reference>
<evidence type="ECO:0000313" key="1">
    <source>
        <dbReference type="EMBL" id="SHN87809.1"/>
    </source>
</evidence>
<dbReference type="SUPFAM" id="SSF53335">
    <property type="entry name" value="S-adenosyl-L-methionine-dependent methyltransferases"/>
    <property type="match status" value="1"/>
</dbReference>
<gene>
    <name evidence="1" type="ORF">SAMN05444170_7381</name>
</gene>
<dbReference type="EMBL" id="LT670849">
    <property type="protein sequence ID" value="SHN87809.1"/>
    <property type="molecule type" value="Genomic_DNA"/>
</dbReference>
<organism evidence="1 2">
    <name type="scientific">Bradyrhizobium erythrophlei</name>
    <dbReference type="NCBI Taxonomy" id="1437360"/>
    <lineage>
        <taxon>Bacteria</taxon>
        <taxon>Pseudomonadati</taxon>
        <taxon>Pseudomonadota</taxon>
        <taxon>Alphaproteobacteria</taxon>
        <taxon>Hyphomicrobiales</taxon>
        <taxon>Nitrobacteraceae</taxon>
        <taxon>Bradyrhizobium</taxon>
    </lineage>
</organism>
<dbReference type="OrthoDB" id="9780095at2"/>
<accession>A0A1M7UXW6</accession>
<evidence type="ECO:0008006" key="3">
    <source>
        <dbReference type="Google" id="ProtNLM"/>
    </source>
</evidence>
<dbReference type="RefSeq" id="WP_156898891.1">
    <property type="nucleotide sequence ID" value="NZ_LT670849.1"/>
</dbReference>
<keyword evidence="2" id="KW-1185">Reference proteome</keyword>
<dbReference type="AlphaFoldDB" id="A0A1M7UXW6"/>
<dbReference type="InterPro" id="IPR029063">
    <property type="entry name" value="SAM-dependent_MTases_sf"/>
</dbReference>
<evidence type="ECO:0000313" key="2">
    <source>
        <dbReference type="Proteomes" id="UP000184096"/>
    </source>
</evidence>
<name>A0A1M7UXW6_9BRAD</name>
<dbReference type="Gene3D" id="3.40.50.150">
    <property type="entry name" value="Vaccinia Virus protein VP39"/>
    <property type="match status" value="1"/>
</dbReference>
<dbReference type="Proteomes" id="UP000184096">
    <property type="component" value="Chromosome I"/>
</dbReference>
<proteinExistence type="predicted"/>
<sequence>MRLAVEDRSNRAFDERHRVETAREEALGELGLSPNDAQRGNGVYRVTWDWLIEKALARLDIDFRRYTFIDYGSGKGKAMLIAARRPFKSIIGIEFARHLHEIAAANCQTYRNLDQKCHSLLPIFGDVLHYPLPPGPIICFMCNPFDHKTLRAVFNNWRERYQRGEQEIRILYLNMRDIAESAEVLAEQEWLIPIARDRRFVVLAPAVARNAKEAR</sequence>
<protein>
    <recommendedName>
        <fullName evidence="3">Class I SAM-dependent methyltransferase</fullName>
    </recommendedName>
</protein>